<accession>A0ABQ8GQ38</accession>
<feature type="domain" description="Adenine deaminase C-terminal" evidence="1">
    <location>
        <begin position="52"/>
        <end position="171"/>
    </location>
</feature>
<dbReference type="InterPro" id="IPR026912">
    <property type="entry name" value="Adenine_deam_C"/>
</dbReference>
<evidence type="ECO:0000259" key="1">
    <source>
        <dbReference type="Pfam" id="PF13382"/>
    </source>
</evidence>
<protein>
    <submittedName>
        <fullName evidence="2">Adenine deaminase C-terminal domain-containing protein</fullName>
    </submittedName>
</protein>
<organism evidence="2 3">
    <name type="scientific">Macrophomina phaseolina</name>
    <dbReference type="NCBI Taxonomy" id="35725"/>
    <lineage>
        <taxon>Eukaryota</taxon>
        <taxon>Fungi</taxon>
        <taxon>Dikarya</taxon>
        <taxon>Ascomycota</taxon>
        <taxon>Pezizomycotina</taxon>
        <taxon>Dothideomycetes</taxon>
        <taxon>Dothideomycetes incertae sedis</taxon>
        <taxon>Botryosphaeriales</taxon>
        <taxon>Botryosphaeriaceae</taxon>
        <taxon>Macrophomina</taxon>
    </lineage>
</organism>
<gene>
    <name evidence="2" type="ORF">B0J12DRAFT_644975</name>
</gene>
<name>A0ABQ8GQ38_9PEZI</name>
<keyword evidence="3" id="KW-1185">Reference proteome</keyword>
<evidence type="ECO:0000313" key="3">
    <source>
        <dbReference type="Proteomes" id="UP000774617"/>
    </source>
</evidence>
<evidence type="ECO:0000313" key="2">
    <source>
        <dbReference type="EMBL" id="KAH7062310.1"/>
    </source>
</evidence>
<dbReference type="Proteomes" id="UP000774617">
    <property type="component" value="Unassembled WGS sequence"/>
</dbReference>
<proteinExistence type="predicted"/>
<sequence length="183" mass="19947">MDTIHINPYFFEPFAFYIFPRAGQASAWVQAMEMYDGYFKRAFHARLLALLNKPGELLVDTQRDVLKVVVIDPHHRTRNRGIGCVRGFGLKRGAIGCTTNCENQKLVVVGTSDAEIANTVKAISVLGGSFVAVCAGELLGAVKLNVAGCMSSALWETVHDSSLALDENVKRVSDAQFVSLISL</sequence>
<comment type="caution">
    <text evidence="2">The sequence shown here is derived from an EMBL/GenBank/DDBJ whole genome shotgun (WGS) entry which is preliminary data.</text>
</comment>
<reference evidence="2 3" key="1">
    <citation type="journal article" date="2021" name="Nat. Commun.">
        <title>Genetic determinants of endophytism in the Arabidopsis root mycobiome.</title>
        <authorList>
            <person name="Mesny F."/>
            <person name="Miyauchi S."/>
            <person name="Thiergart T."/>
            <person name="Pickel B."/>
            <person name="Atanasova L."/>
            <person name="Karlsson M."/>
            <person name="Huettel B."/>
            <person name="Barry K.W."/>
            <person name="Haridas S."/>
            <person name="Chen C."/>
            <person name="Bauer D."/>
            <person name="Andreopoulos W."/>
            <person name="Pangilinan J."/>
            <person name="LaButti K."/>
            <person name="Riley R."/>
            <person name="Lipzen A."/>
            <person name="Clum A."/>
            <person name="Drula E."/>
            <person name="Henrissat B."/>
            <person name="Kohler A."/>
            <person name="Grigoriev I.V."/>
            <person name="Martin F.M."/>
            <person name="Hacquard S."/>
        </authorList>
    </citation>
    <scope>NUCLEOTIDE SEQUENCE [LARGE SCALE GENOMIC DNA]</scope>
    <source>
        <strain evidence="2 3">MPI-SDFR-AT-0080</strain>
    </source>
</reference>
<dbReference type="EMBL" id="JAGTJR010000003">
    <property type="protein sequence ID" value="KAH7062310.1"/>
    <property type="molecule type" value="Genomic_DNA"/>
</dbReference>
<dbReference type="Pfam" id="PF13382">
    <property type="entry name" value="Adenine_deam_C"/>
    <property type="match status" value="1"/>
</dbReference>
<feature type="non-terminal residue" evidence="2">
    <location>
        <position position="1"/>
    </location>
</feature>